<dbReference type="FunFam" id="1.10.287.950:FF:000001">
    <property type="entry name" value="Methyl-accepting chemotaxis sensory transducer"/>
    <property type="match status" value="1"/>
</dbReference>
<dbReference type="EMBL" id="SLWF01000016">
    <property type="protein sequence ID" value="TCN83037.1"/>
    <property type="molecule type" value="Genomic_DNA"/>
</dbReference>
<dbReference type="GO" id="GO:0016020">
    <property type="term" value="C:membrane"/>
    <property type="evidence" value="ECO:0007669"/>
    <property type="project" value="UniProtKB-SubCell"/>
</dbReference>
<dbReference type="GO" id="GO:0006935">
    <property type="term" value="P:chemotaxis"/>
    <property type="evidence" value="ECO:0007669"/>
    <property type="project" value="UniProtKB-ARBA"/>
</dbReference>
<evidence type="ECO:0000256" key="5">
    <source>
        <dbReference type="SAM" id="Phobius"/>
    </source>
</evidence>
<evidence type="ECO:0000313" key="9">
    <source>
        <dbReference type="Proteomes" id="UP000294832"/>
    </source>
</evidence>
<evidence type="ECO:0000313" key="8">
    <source>
        <dbReference type="EMBL" id="TCN83037.1"/>
    </source>
</evidence>
<dbReference type="PANTHER" id="PTHR32089:SF70">
    <property type="entry name" value="ENERGY TAXIS MODULATING METHYL ACCEPTING SENSORY TRANSDUCER"/>
    <property type="match status" value="1"/>
</dbReference>
<evidence type="ECO:0000256" key="2">
    <source>
        <dbReference type="ARBA" id="ARBA00023224"/>
    </source>
</evidence>
<dbReference type="PROSITE" id="PS50885">
    <property type="entry name" value="HAMP"/>
    <property type="match status" value="1"/>
</dbReference>
<dbReference type="Gene3D" id="1.10.287.950">
    <property type="entry name" value="Methyl-accepting chemotaxis protein"/>
    <property type="match status" value="1"/>
</dbReference>
<keyword evidence="5" id="KW-1133">Transmembrane helix</keyword>
<dbReference type="Pfam" id="PF00015">
    <property type="entry name" value="MCPsignal"/>
    <property type="match status" value="1"/>
</dbReference>
<dbReference type="GO" id="GO:0007165">
    <property type="term" value="P:signal transduction"/>
    <property type="evidence" value="ECO:0007669"/>
    <property type="project" value="UniProtKB-KW"/>
</dbReference>
<dbReference type="PANTHER" id="PTHR32089">
    <property type="entry name" value="METHYL-ACCEPTING CHEMOTAXIS PROTEIN MCPB"/>
    <property type="match status" value="1"/>
</dbReference>
<keyword evidence="9" id="KW-1185">Reference proteome</keyword>
<dbReference type="Proteomes" id="UP000294832">
    <property type="component" value="Unassembled WGS sequence"/>
</dbReference>
<proteinExistence type="inferred from homology"/>
<keyword evidence="2 4" id="KW-0807">Transducer</keyword>
<feature type="domain" description="Methyl-accepting transducer" evidence="6">
    <location>
        <begin position="370"/>
        <end position="606"/>
    </location>
</feature>
<dbReference type="SMART" id="SM00304">
    <property type="entry name" value="HAMP"/>
    <property type="match status" value="1"/>
</dbReference>
<dbReference type="InterPro" id="IPR003660">
    <property type="entry name" value="HAMP_dom"/>
</dbReference>
<keyword evidence="5" id="KW-0472">Membrane</keyword>
<organism evidence="8 9">
    <name type="scientific">Shewanella fodinae</name>
    <dbReference type="NCBI Taxonomy" id="552357"/>
    <lineage>
        <taxon>Bacteria</taxon>
        <taxon>Pseudomonadati</taxon>
        <taxon>Pseudomonadota</taxon>
        <taxon>Gammaproteobacteria</taxon>
        <taxon>Alteromonadales</taxon>
        <taxon>Shewanellaceae</taxon>
        <taxon>Shewanella</taxon>
    </lineage>
</organism>
<evidence type="ECO:0000259" key="6">
    <source>
        <dbReference type="PROSITE" id="PS50111"/>
    </source>
</evidence>
<comment type="subcellular location">
    <subcellularLocation>
        <location evidence="1">Membrane</location>
    </subcellularLocation>
</comment>
<feature type="domain" description="HAMP" evidence="7">
    <location>
        <begin position="313"/>
        <end position="365"/>
    </location>
</feature>
<comment type="caution">
    <text evidence="8">The sequence shown here is derived from an EMBL/GenBank/DDBJ whole genome shotgun (WGS) entry which is preliminary data.</text>
</comment>
<gene>
    <name evidence="8" type="ORF">EDC91_11616</name>
</gene>
<feature type="transmembrane region" description="Helical" evidence="5">
    <location>
        <begin position="290"/>
        <end position="312"/>
    </location>
</feature>
<dbReference type="AlphaFoldDB" id="A0A4V2RS58"/>
<accession>A0A4V2RS58</accession>
<sequence length="642" mass="69382">MARPLSYVSKPLQLLFARMKLSLTQKVMLGLLLLVLCLLMGSVTNMLASAQVRHQVATMTDKTTPLVLNANALAQVLLNADRQLKAVPGLQDEHLTITTINNFAELQQHFAEALARLKQTAGDSEELQSLISPLDSLDEDYFAQGKALGQQHLAQLTARAQLDELRHQWREAAVTTAAQGIDIGHWQSAMLQLLEAEDDFALSRATDAVEQAQGDTATHPQAAALAALLSKMLQTQQQYIAATTELASLTELTGGSIDYATAVLGTVDQVAHDRVGQGADKIHRSLDLGFWLSIGLLGGSLVLALLVSINIYRSIKRPLSELLAVQRAAVDGDVTRNVAYQSHNEFGLLADSTNQLLAHIRQLLTQLNHGAAQLAQVATENRRQAGNAHRSLEQQRQQTMQVTVAMGQMGSAVQEVAQAAAASLESVLTMEQAVHVGREQVRETITGSRKLAAQLQQAAVSLQSVDHSSQQIGGVLDVIRGVAEQTNLLALNAAIEAARAGDHGRGFAVVATEVRTLAQQTAESANTIKSIIEQLQLGAQSTVKLMQQCQQQMDTDLQQSAKAEACMDDIRQLIVTVSRNSEQIASAATEQQSTTEHIAENLQQIAAITEDNYQGISGFVSASQHLEQLVQAQGEQVQQFRY</sequence>
<evidence type="ECO:0000259" key="7">
    <source>
        <dbReference type="PROSITE" id="PS50885"/>
    </source>
</evidence>
<evidence type="ECO:0000256" key="4">
    <source>
        <dbReference type="PROSITE-ProRule" id="PRU00284"/>
    </source>
</evidence>
<evidence type="ECO:0000256" key="1">
    <source>
        <dbReference type="ARBA" id="ARBA00004370"/>
    </source>
</evidence>
<dbReference type="InterPro" id="IPR004089">
    <property type="entry name" value="MCPsignal_dom"/>
</dbReference>
<reference evidence="8 9" key="1">
    <citation type="submission" date="2019-03" db="EMBL/GenBank/DDBJ databases">
        <title>Freshwater and sediment microbial communities from various areas in North America, analyzing microbe dynamics in response to fracking.</title>
        <authorList>
            <person name="Lamendella R."/>
        </authorList>
    </citation>
    <scope>NUCLEOTIDE SEQUENCE [LARGE SCALE GENOMIC DNA]</scope>
    <source>
        <strain evidence="8 9">74A</strain>
    </source>
</reference>
<dbReference type="RefSeq" id="WP_133039250.1">
    <property type="nucleotide sequence ID" value="NZ_SLWF01000016.1"/>
</dbReference>
<dbReference type="OrthoDB" id="8724845at2"/>
<dbReference type="SUPFAM" id="SSF58104">
    <property type="entry name" value="Methyl-accepting chemotaxis protein (MCP) signaling domain"/>
    <property type="match status" value="1"/>
</dbReference>
<name>A0A4V2RS58_9GAMM</name>
<dbReference type="PROSITE" id="PS50111">
    <property type="entry name" value="CHEMOTAXIS_TRANSDUC_2"/>
    <property type="match status" value="1"/>
</dbReference>
<dbReference type="SMART" id="SM00283">
    <property type="entry name" value="MA"/>
    <property type="match status" value="1"/>
</dbReference>
<keyword evidence="5" id="KW-0812">Transmembrane</keyword>
<protein>
    <submittedName>
        <fullName evidence="8">Methyl-accepting chemotaxis protein</fullName>
    </submittedName>
</protein>
<evidence type="ECO:0000256" key="3">
    <source>
        <dbReference type="ARBA" id="ARBA00029447"/>
    </source>
</evidence>
<comment type="similarity">
    <text evidence="3">Belongs to the methyl-accepting chemotaxis (MCP) protein family.</text>
</comment>